<reference evidence="2 3" key="1">
    <citation type="journal article" date="2018" name="Sci. Rep.">
        <title>Comparative genomics provides insights into the lifestyle and reveals functional heterogeneity of dark septate endophytic fungi.</title>
        <authorList>
            <person name="Knapp D.G."/>
            <person name="Nemeth J.B."/>
            <person name="Barry K."/>
            <person name="Hainaut M."/>
            <person name="Henrissat B."/>
            <person name="Johnson J."/>
            <person name="Kuo A."/>
            <person name="Lim J.H.P."/>
            <person name="Lipzen A."/>
            <person name="Nolan M."/>
            <person name="Ohm R.A."/>
            <person name="Tamas L."/>
            <person name="Grigoriev I.V."/>
            <person name="Spatafora J.W."/>
            <person name="Nagy L.G."/>
            <person name="Kovacs G.M."/>
        </authorList>
    </citation>
    <scope>NUCLEOTIDE SEQUENCE [LARGE SCALE GENOMIC DNA]</scope>
    <source>
        <strain evidence="2 3">DSE2036</strain>
    </source>
</reference>
<protein>
    <submittedName>
        <fullName evidence="2">Cyanamide hydratase</fullName>
    </submittedName>
</protein>
<dbReference type="PROSITE" id="PS51831">
    <property type="entry name" value="HD"/>
    <property type="match status" value="1"/>
</dbReference>
<dbReference type="PANTHER" id="PTHR35569:SF1">
    <property type="entry name" value="CYANAMIDE HYDRATASE DDI2-RELATED"/>
    <property type="match status" value="1"/>
</dbReference>
<dbReference type="NCBIfam" id="TIGR03401">
    <property type="entry name" value="cyanamide_fam"/>
    <property type="match status" value="1"/>
</dbReference>
<dbReference type="InterPro" id="IPR003607">
    <property type="entry name" value="HD/PDEase_dom"/>
</dbReference>
<dbReference type="Proteomes" id="UP000244855">
    <property type="component" value="Unassembled WGS sequence"/>
</dbReference>
<dbReference type="SUPFAM" id="SSF109604">
    <property type="entry name" value="HD-domain/PDEase-like"/>
    <property type="match status" value="1"/>
</dbReference>
<gene>
    <name evidence="2" type="ORF">DM02DRAFT_610436</name>
</gene>
<proteinExistence type="predicted"/>
<dbReference type="STRING" id="97972.A0A2V1E7U5"/>
<name>A0A2V1E7U5_9PLEO</name>
<dbReference type="Gene3D" id="1.10.3210.10">
    <property type="entry name" value="Hypothetical protein af1432"/>
    <property type="match status" value="1"/>
</dbReference>
<dbReference type="CDD" id="cd00077">
    <property type="entry name" value="HDc"/>
    <property type="match status" value="1"/>
</dbReference>
<feature type="domain" description="HD" evidence="1">
    <location>
        <begin position="59"/>
        <end position="168"/>
    </location>
</feature>
<sequence>MDPRKIYGLEAVPHSQSELLKAVSPWDPASYTTSELLIPESEVVTKTLEYVKMKLAEKTFNHSMRVFYYGSAIAHKHLPSFVPSLETYFLTCLLHDIGTTEENLNTTRLSFEFYGGYLALDLLKGFGAPQDQAESVAEAIIRHQDFGNVGKISTVGQLIQLSTVFDNVGINPTLVSKKTIESVVNAFPRDGWSSCFATTIGNELQLKPWAHTSAISGAADAVENNQLMKPWDK</sequence>
<accession>A0A2V1E7U5</accession>
<dbReference type="PANTHER" id="PTHR35569">
    <property type="entry name" value="CYANAMIDE HYDRATASE DDI2-RELATED"/>
    <property type="match status" value="1"/>
</dbReference>
<keyword evidence="3" id="KW-1185">Reference proteome</keyword>
<evidence type="ECO:0000313" key="3">
    <source>
        <dbReference type="Proteomes" id="UP000244855"/>
    </source>
</evidence>
<dbReference type="InterPro" id="IPR017771">
    <property type="entry name" value="Cyanamide_hydratase_HD"/>
</dbReference>
<dbReference type="OrthoDB" id="409121at2759"/>
<dbReference type="InterPro" id="IPR006674">
    <property type="entry name" value="HD_domain"/>
</dbReference>
<dbReference type="Pfam" id="PF01966">
    <property type="entry name" value="HD"/>
    <property type="match status" value="1"/>
</dbReference>
<evidence type="ECO:0000259" key="1">
    <source>
        <dbReference type="PROSITE" id="PS51831"/>
    </source>
</evidence>
<dbReference type="EMBL" id="KZ805312">
    <property type="protein sequence ID" value="PVI05724.1"/>
    <property type="molecule type" value="Genomic_DNA"/>
</dbReference>
<evidence type="ECO:0000313" key="2">
    <source>
        <dbReference type="EMBL" id="PVI05724.1"/>
    </source>
</evidence>
<dbReference type="AlphaFoldDB" id="A0A2V1E7U5"/>
<organism evidence="2 3">
    <name type="scientific">Periconia macrospinosa</name>
    <dbReference type="NCBI Taxonomy" id="97972"/>
    <lineage>
        <taxon>Eukaryota</taxon>
        <taxon>Fungi</taxon>
        <taxon>Dikarya</taxon>
        <taxon>Ascomycota</taxon>
        <taxon>Pezizomycotina</taxon>
        <taxon>Dothideomycetes</taxon>
        <taxon>Pleosporomycetidae</taxon>
        <taxon>Pleosporales</taxon>
        <taxon>Massarineae</taxon>
        <taxon>Periconiaceae</taxon>
        <taxon>Periconia</taxon>
    </lineage>
</organism>